<dbReference type="RefSeq" id="WP_380637539.1">
    <property type="nucleotide sequence ID" value="NZ_JBHSQO010000017.1"/>
</dbReference>
<proteinExistence type="predicted"/>
<comment type="caution">
    <text evidence="2">The sequence shown here is derived from an EMBL/GenBank/DDBJ whole genome shotgun (WGS) entry which is preliminary data.</text>
</comment>
<dbReference type="EMBL" id="JBHSQO010000017">
    <property type="protein sequence ID" value="MFC6091341.1"/>
    <property type="molecule type" value="Genomic_DNA"/>
</dbReference>
<sequence>MTSRAVTRSPPGPFGLGERSTTGEVLPELLPGNAVTLTLTVTGAWPPGPLDVRVRAEPVASAAQSLSTAIALWRARRKIRVSREQPSRTGGKTLAEP</sequence>
<gene>
    <name evidence="2" type="ORF">ACFP3R_18855</name>
</gene>
<keyword evidence="3" id="KW-1185">Reference proteome</keyword>
<name>A0ABW1P724_9PSEU</name>
<evidence type="ECO:0000313" key="2">
    <source>
        <dbReference type="EMBL" id="MFC6091341.1"/>
    </source>
</evidence>
<reference evidence="3" key="1">
    <citation type="journal article" date="2019" name="Int. J. Syst. Evol. Microbiol.">
        <title>The Global Catalogue of Microorganisms (GCM) 10K type strain sequencing project: providing services to taxonomists for standard genome sequencing and annotation.</title>
        <authorList>
            <consortium name="The Broad Institute Genomics Platform"/>
            <consortium name="The Broad Institute Genome Sequencing Center for Infectious Disease"/>
            <person name="Wu L."/>
            <person name="Ma J."/>
        </authorList>
    </citation>
    <scope>NUCLEOTIDE SEQUENCE [LARGE SCALE GENOMIC DNA]</scope>
    <source>
        <strain evidence="3">CGMCC 4.7246</strain>
    </source>
</reference>
<accession>A0ABW1P724</accession>
<organism evidence="2 3">
    <name type="scientific">Saccharothrix lopnurensis</name>
    <dbReference type="NCBI Taxonomy" id="1670621"/>
    <lineage>
        <taxon>Bacteria</taxon>
        <taxon>Bacillati</taxon>
        <taxon>Actinomycetota</taxon>
        <taxon>Actinomycetes</taxon>
        <taxon>Pseudonocardiales</taxon>
        <taxon>Pseudonocardiaceae</taxon>
        <taxon>Saccharothrix</taxon>
    </lineage>
</organism>
<feature type="region of interest" description="Disordered" evidence="1">
    <location>
        <begin position="1"/>
        <end position="22"/>
    </location>
</feature>
<dbReference type="Proteomes" id="UP001596220">
    <property type="component" value="Unassembled WGS sequence"/>
</dbReference>
<evidence type="ECO:0000313" key="3">
    <source>
        <dbReference type="Proteomes" id="UP001596220"/>
    </source>
</evidence>
<protein>
    <submittedName>
        <fullName evidence="2">Uncharacterized protein</fullName>
    </submittedName>
</protein>
<evidence type="ECO:0000256" key="1">
    <source>
        <dbReference type="SAM" id="MobiDB-lite"/>
    </source>
</evidence>